<reference evidence="10 12" key="2">
    <citation type="submission" date="2016-10" db="EMBL/GenBank/DDBJ databases">
        <authorList>
            <person name="de Groot N.N."/>
        </authorList>
    </citation>
    <scope>NUCLEOTIDE SEQUENCE [LARGE SCALE GENOMIC DNA]</scope>
    <source>
        <strain evidence="10 12">DSM 2895</strain>
    </source>
</reference>
<comment type="subcellular location">
    <subcellularLocation>
        <location evidence="1">Cell membrane</location>
        <topology evidence="1">Multi-pass membrane protein</topology>
    </subcellularLocation>
</comment>
<evidence type="ECO:0000313" key="9">
    <source>
        <dbReference type="EMBL" id="KON96001.1"/>
    </source>
</evidence>
<feature type="transmembrane region" description="Helical" evidence="8">
    <location>
        <begin position="293"/>
        <end position="313"/>
    </location>
</feature>
<dbReference type="OrthoDB" id="9811721at2"/>
<keyword evidence="5 8" id="KW-0812">Transmembrane</keyword>
<evidence type="ECO:0000256" key="2">
    <source>
        <dbReference type="ARBA" id="ARBA00007935"/>
    </source>
</evidence>
<dbReference type="InterPro" id="IPR037294">
    <property type="entry name" value="ABC_BtuC-like"/>
</dbReference>
<dbReference type="Proteomes" id="UP000182836">
    <property type="component" value="Unassembled WGS sequence"/>
</dbReference>
<dbReference type="Pfam" id="PF01032">
    <property type="entry name" value="FecCD"/>
    <property type="match status" value="1"/>
</dbReference>
<reference evidence="9 11" key="1">
    <citation type="submission" date="2015-07" db="EMBL/GenBank/DDBJ databases">
        <title>Fjat-14205 dsm 2895.</title>
        <authorList>
            <person name="Liu B."/>
            <person name="Wang J."/>
            <person name="Zhu Y."/>
            <person name="Liu G."/>
            <person name="Chen Q."/>
            <person name="Chen Z."/>
            <person name="Lan J."/>
            <person name="Che J."/>
            <person name="Ge C."/>
            <person name="Shi H."/>
            <person name="Pan Z."/>
            <person name="Liu X."/>
        </authorList>
    </citation>
    <scope>NUCLEOTIDE SEQUENCE [LARGE SCALE GENOMIC DNA]</scope>
    <source>
        <strain evidence="9 11">DSM 2895</strain>
    </source>
</reference>
<dbReference type="InterPro" id="IPR000522">
    <property type="entry name" value="ABC_transptr_permease_BtuC"/>
</dbReference>
<dbReference type="GO" id="GO:0033214">
    <property type="term" value="P:siderophore-iron import into cell"/>
    <property type="evidence" value="ECO:0007669"/>
    <property type="project" value="TreeGrafter"/>
</dbReference>
<dbReference type="PANTHER" id="PTHR30472">
    <property type="entry name" value="FERRIC ENTEROBACTIN TRANSPORT SYSTEM PERMEASE PROTEIN"/>
    <property type="match status" value="1"/>
</dbReference>
<evidence type="ECO:0000313" key="12">
    <source>
        <dbReference type="Proteomes" id="UP000182836"/>
    </source>
</evidence>
<dbReference type="EMBL" id="FNED01000013">
    <property type="protein sequence ID" value="SDJ19485.1"/>
    <property type="molecule type" value="Genomic_DNA"/>
</dbReference>
<feature type="transmembrane region" description="Helical" evidence="8">
    <location>
        <begin position="214"/>
        <end position="233"/>
    </location>
</feature>
<evidence type="ECO:0000256" key="6">
    <source>
        <dbReference type="ARBA" id="ARBA00022989"/>
    </source>
</evidence>
<protein>
    <submittedName>
        <fullName evidence="9">Ferrichrome ABC transporter permease</fullName>
    </submittedName>
    <submittedName>
        <fullName evidence="10">Iron complex transport system permease protein</fullName>
    </submittedName>
</protein>
<evidence type="ECO:0000256" key="1">
    <source>
        <dbReference type="ARBA" id="ARBA00004651"/>
    </source>
</evidence>
<proteinExistence type="inferred from homology"/>
<feature type="transmembrane region" description="Helical" evidence="8">
    <location>
        <begin position="325"/>
        <end position="342"/>
    </location>
</feature>
<accession>A0A0D1Y1T0</accession>
<organism evidence="9 11">
    <name type="scientific">Aneurinibacillus migulanus</name>
    <name type="common">Bacillus migulanus</name>
    <dbReference type="NCBI Taxonomy" id="47500"/>
    <lineage>
        <taxon>Bacteria</taxon>
        <taxon>Bacillati</taxon>
        <taxon>Bacillota</taxon>
        <taxon>Bacilli</taxon>
        <taxon>Bacillales</taxon>
        <taxon>Paenibacillaceae</taxon>
        <taxon>Aneurinibacillus group</taxon>
        <taxon>Aneurinibacillus</taxon>
    </lineage>
</organism>
<dbReference type="AlphaFoldDB" id="A0A0D1Y1T0"/>
<dbReference type="STRING" id="47500.AF333_11390"/>
<evidence type="ECO:0000313" key="10">
    <source>
        <dbReference type="EMBL" id="SDJ19485.1"/>
    </source>
</evidence>
<keyword evidence="6 8" id="KW-1133">Transmembrane helix</keyword>
<dbReference type="PATRIC" id="fig|47500.8.peg.2597"/>
<keyword evidence="7 8" id="KW-0472">Membrane</keyword>
<dbReference type="RefSeq" id="WP_043064464.1">
    <property type="nucleotide sequence ID" value="NZ_BJOA01000150.1"/>
</dbReference>
<dbReference type="PANTHER" id="PTHR30472:SF58">
    <property type="entry name" value="IRON(3+)-HYDROXAMATE IMPORT SYSTEM PERMEASE PROTEIN FHUB"/>
    <property type="match status" value="1"/>
</dbReference>
<keyword evidence="3" id="KW-0813">Transport</keyword>
<dbReference type="GO" id="GO:0022857">
    <property type="term" value="F:transmembrane transporter activity"/>
    <property type="evidence" value="ECO:0007669"/>
    <property type="project" value="InterPro"/>
</dbReference>
<evidence type="ECO:0000256" key="5">
    <source>
        <dbReference type="ARBA" id="ARBA00022692"/>
    </source>
</evidence>
<dbReference type="CDD" id="cd06550">
    <property type="entry name" value="TM_ABC_iron-siderophores_like"/>
    <property type="match status" value="1"/>
</dbReference>
<evidence type="ECO:0000256" key="8">
    <source>
        <dbReference type="SAM" id="Phobius"/>
    </source>
</evidence>
<evidence type="ECO:0000313" key="11">
    <source>
        <dbReference type="Proteomes" id="UP000037269"/>
    </source>
</evidence>
<dbReference type="Proteomes" id="UP000037269">
    <property type="component" value="Unassembled WGS sequence"/>
</dbReference>
<feature type="transmembrane region" description="Helical" evidence="8">
    <location>
        <begin position="21"/>
        <end position="43"/>
    </location>
</feature>
<evidence type="ECO:0000256" key="4">
    <source>
        <dbReference type="ARBA" id="ARBA00022475"/>
    </source>
</evidence>
<dbReference type="Gene3D" id="1.10.3470.10">
    <property type="entry name" value="ABC transporter involved in vitamin B12 uptake, BtuC"/>
    <property type="match status" value="1"/>
</dbReference>
<feature type="transmembrane region" description="Helical" evidence="8">
    <location>
        <begin position="137"/>
        <end position="158"/>
    </location>
</feature>
<keyword evidence="4" id="KW-1003">Cell membrane</keyword>
<comment type="similarity">
    <text evidence="2">Belongs to the binding-protein-dependent transport system permease family. FecCD subfamily.</text>
</comment>
<dbReference type="EMBL" id="LGUG01000004">
    <property type="protein sequence ID" value="KON96001.1"/>
    <property type="molecule type" value="Genomic_DNA"/>
</dbReference>
<dbReference type="FunFam" id="1.10.3470.10:FF:000001">
    <property type="entry name" value="Vitamin B12 ABC transporter permease BtuC"/>
    <property type="match status" value="1"/>
</dbReference>
<evidence type="ECO:0000256" key="7">
    <source>
        <dbReference type="ARBA" id="ARBA00023136"/>
    </source>
</evidence>
<feature type="transmembrane region" description="Helical" evidence="8">
    <location>
        <begin position="167"/>
        <end position="189"/>
    </location>
</feature>
<keyword evidence="11" id="KW-1185">Reference proteome</keyword>
<dbReference type="SUPFAM" id="SSF81345">
    <property type="entry name" value="ABC transporter involved in vitamin B12 uptake, BtuC"/>
    <property type="match status" value="1"/>
</dbReference>
<dbReference type="GO" id="GO:0005886">
    <property type="term" value="C:plasma membrane"/>
    <property type="evidence" value="ECO:0007669"/>
    <property type="project" value="UniProtKB-SubCell"/>
</dbReference>
<dbReference type="GeneID" id="42305786"/>
<feature type="transmembrane region" description="Helical" evidence="8">
    <location>
        <begin position="254"/>
        <end position="281"/>
    </location>
</feature>
<name>A0A0D1Y1T0_ANEMI</name>
<sequence length="349" mass="37121">MSKSMEVTEQSSQQLNLRSRPLAATIILVLGSFTVLFGLALSISVGAADIKLSTVWEAIFRFNPDVTQHSIIQELRLPRSLADIMVGASFSVAGAIMQGMTRNPLADPGILGINAGAAFMLAFCFAFLPGISYNSLILFSFLGAALATGLVYGTGFLVRNGLTPVRLVLAGTAVSALLMALSEGIAIHFKLSQDLAFWRAGGVAGVKWEQVTTMFPWVVAALVGALLLSRSITLLSFGDEVATGLGQRTKPAKLFGAIIVLVLAGVAVSIVGPIAFVGLIIPHLTRYFVGIDYRWIIPCSAVLGSLFMLLADIGARMINPPYETPISALFALIGVPFFLYVARKEGREL</sequence>
<gene>
    <name evidence="9" type="ORF">AF333_11390</name>
    <name evidence="10" type="ORF">SAMN04487909_113104</name>
</gene>
<evidence type="ECO:0000256" key="3">
    <source>
        <dbReference type="ARBA" id="ARBA00022448"/>
    </source>
</evidence>
<feature type="transmembrane region" description="Helical" evidence="8">
    <location>
        <begin position="109"/>
        <end position="131"/>
    </location>
</feature>